<dbReference type="Gene3D" id="3.30.300.30">
    <property type="match status" value="1"/>
</dbReference>
<dbReference type="PANTHER" id="PTHR24096">
    <property type="entry name" value="LONG-CHAIN-FATTY-ACID--COA LIGASE"/>
    <property type="match status" value="1"/>
</dbReference>
<feature type="domain" description="AMP-binding enzyme C-terminal" evidence="3">
    <location>
        <begin position="386"/>
        <end position="466"/>
    </location>
</feature>
<evidence type="ECO:0000313" key="5">
    <source>
        <dbReference type="Proteomes" id="UP000785200"/>
    </source>
</evidence>
<dbReference type="InterPro" id="IPR025110">
    <property type="entry name" value="AMP-bd_C"/>
</dbReference>
<evidence type="ECO:0000259" key="3">
    <source>
        <dbReference type="Pfam" id="PF13193"/>
    </source>
</evidence>
<dbReference type="EMBL" id="VNKQ01000018">
    <property type="protein sequence ID" value="KAG0645547.1"/>
    <property type="molecule type" value="Genomic_DNA"/>
</dbReference>
<dbReference type="InterPro" id="IPR000873">
    <property type="entry name" value="AMP-dep_synth/lig_dom"/>
</dbReference>
<keyword evidence="5" id="KW-1185">Reference proteome</keyword>
<name>A0A9P6SK58_9HELO</name>
<dbReference type="SUPFAM" id="SSF56801">
    <property type="entry name" value="Acetyl-CoA synthetase-like"/>
    <property type="match status" value="1"/>
</dbReference>
<gene>
    <name evidence="4" type="ORF">D0Z07_8793</name>
</gene>
<dbReference type="InterPro" id="IPR045851">
    <property type="entry name" value="AMP-bd_C_sf"/>
</dbReference>
<organism evidence="4 5">
    <name type="scientific">Hyphodiscus hymeniophilus</name>
    <dbReference type="NCBI Taxonomy" id="353542"/>
    <lineage>
        <taxon>Eukaryota</taxon>
        <taxon>Fungi</taxon>
        <taxon>Dikarya</taxon>
        <taxon>Ascomycota</taxon>
        <taxon>Pezizomycotina</taxon>
        <taxon>Leotiomycetes</taxon>
        <taxon>Helotiales</taxon>
        <taxon>Hyphodiscaceae</taxon>
        <taxon>Hyphodiscus</taxon>
    </lineage>
</organism>
<dbReference type="GO" id="GO:0016405">
    <property type="term" value="F:CoA-ligase activity"/>
    <property type="evidence" value="ECO:0007669"/>
    <property type="project" value="TreeGrafter"/>
</dbReference>
<proteinExistence type="predicted"/>
<comment type="caution">
    <text evidence="4">The sequence shown here is derived from an EMBL/GenBank/DDBJ whole genome shotgun (WGS) entry which is preliminary data.</text>
</comment>
<dbReference type="Pfam" id="PF13193">
    <property type="entry name" value="AMP-binding_C"/>
    <property type="match status" value="1"/>
</dbReference>
<dbReference type="Pfam" id="PF00501">
    <property type="entry name" value="AMP-binding"/>
    <property type="match status" value="1"/>
</dbReference>
<dbReference type="AlphaFoldDB" id="A0A9P6SK58"/>
<evidence type="ECO:0000259" key="2">
    <source>
        <dbReference type="Pfam" id="PF00501"/>
    </source>
</evidence>
<dbReference type="OrthoDB" id="6509636at2759"/>
<protein>
    <submittedName>
        <fullName evidence="4">Acyl-ligase</fullName>
    </submittedName>
</protein>
<evidence type="ECO:0000313" key="4">
    <source>
        <dbReference type="EMBL" id="KAG0645547.1"/>
    </source>
</evidence>
<dbReference type="GO" id="GO:0019748">
    <property type="term" value="P:secondary metabolic process"/>
    <property type="evidence" value="ECO:0007669"/>
    <property type="project" value="TreeGrafter"/>
</dbReference>
<dbReference type="PANTHER" id="PTHR24096:SF265">
    <property type="entry name" value="ENZYME, PUTATIVE (AFU_ORTHOLOGUE AFUA_5G14270)-RELATED"/>
    <property type="match status" value="1"/>
</dbReference>
<sequence>MYRIVKPFEVIHAHQMNQIYYPILFLGIVAAGGVFAGSNPSYTHFEISHHIKTAKAKFVISEPHILNPVLLAAQNNGITMSRIWIFDEFNRDVPSDMKSWRALLGHGEVDWLRFDDFQRANDTTAARLFSSGTTGLPKAASLSHYNIIAQHTLVSDANPRPYQIIRLIPLPLFHAAAAPVTHTSALRDGVSTYIMRRFELTEFLNHLQNYRITDLTLVPPIAIALIHSPLAQKSSLKWTKSAGSGAAPLDKSMQALLRAKLPSDAPCTQVFGMTEISCLGMLIPYPEDDDTGSIGKLIPGLEAKLVDTEGNEITQHDVRGEICFRGPTVIKGYFENETANRESFDQDGWFKTGDIGYCAKGSEKWYIVDRKKELIKVRGFQVAPFEIEGVLVSHPHIVDAAVIGVQLPGQEDEHPRAYLVKSSSLEAATLTVEEVKSFVASRLAKYKTLTGGVKFVEAIPKNASGKVLKKVIREIAKKEIGGEKPRL</sequence>
<accession>A0A9P6SK58</accession>
<feature type="transmembrane region" description="Helical" evidence="1">
    <location>
        <begin position="20"/>
        <end position="38"/>
    </location>
</feature>
<keyword evidence="1" id="KW-0472">Membrane</keyword>
<dbReference type="InterPro" id="IPR042099">
    <property type="entry name" value="ANL_N_sf"/>
</dbReference>
<reference evidence="4" key="1">
    <citation type="submission" date="2019-07" db="EMBL/GenBank/DDBJ databases">
        <title>Hyphodiscus hymeniophilus genome sequencing and assembly.</title>
        <authorList>
            <person name="Kramer G."/>
            <person name="Nodwell J."/>
        </authorList>
    </citation>
    <scope>NUCLEOTIDE SEQUENCE</scope>
    <source>
        <strain evidence="4">ATCC 34498</strain>
    </source>
</reference>
<keyword evidence="1" id="KW-1133">Transmembrane helix</keyword>
<evidence type="ECO:0000256" key="1">
    <source>
        <dbReference type="SAM" id="Phobius"/>
    </source>
</evidence>
<keyword evidence="1" id="KW-0812">Transmembrane</keyword>
<dbReference type="CDD" id="cd05911">
    <property type="entry name" value="Firefly_Luc_like"/>
    <property type="match status" value="1"/>
</dbReference>
<feature type="domain" description="AMP-dependent synthetase/ligase" evidence="2">
    <location>
        <begin position="17"/>
        <end position="334"/>
    </location>
</feature>
<dbReference type="Gene3D" id="3.40.50.12780">
    <property type="entry name" value="N-terminal domain of ligase-like"/>
    <property type="match status" value="1"/>
</dbReference>
<dbReference type="Proteomes" id="UP000785200">
    <property type="component" value="Unassembled WGS sequence"/>
</dbReference>